<protein>
    <submittedName>
        <fullName evidence="2">Alpha/beta hydrolase</fullName>
    </submittedName>
</protein>
<dbReference type="InterPro" id="IPR029058">
    <property type="entry name" value="AB_hydrolase_fold"/>
</dbReference>
<comment type="caution">
    <text evidence="2">The sequence shown here is derived from an EMBL/GenBank/DDBJ whole genome shotgun (WGS) entry which is preliminary data.</text>
</comment>
<evidence type="ECO:0000313" key="3">
    <source>
        <dbReference type="Proteomes" id="UP000291301"/>
    </source>
</evidence>
<dbReference type="InterPro" id="IPR051044">
    <property type="entry name" value="MAG_DAG_Lipase"/>
</dbReference>
<dbReference type="PANTHER" id="PTHR11614">
    <property type="entry name" value="PHOSPHOLIPASE-RELATED"/>
    <property type="match status" value="1"/>
</dbReference>
<dbReference type="Gene3D" id="3.40.50.1820">
    <property type="entry name" value="alpha/beta hydrolase"/>
    <property type="match status" value="1"/>
</dbReference>
<dbReference type="InterPro" id="IPR022742">
    <property type="entry name" value="Hydrolase_4"/>
</dbReference>
<reference evidence="2 3" key="1">
    <citation type="journal article" date="2015" name="Antonie Van Leeuwenhoek">
        <title>Oricola cellulosilytica gen. nov., sp. nov., a cellulose-degrading bacterium of the family Phyllobacteriaceae isolated from surface seashore water, and emended descriptions of Mesorhizobium loti and Phyllobacterium myrsinacearum.</title>
        <authorList>
            <person name="Hameed A."/>
            <person name="Shahina M."/>
            <person name="Lai W.A."/>
            <person name="Lin S.Y."/>
            <person name="Young L.S."/>
            <person name="Liu Y.C."/>
            <person name="Hsu Y.H."/>
            <person name="Young C.C."/>
        </authorList>
    </citation>
    <scope>NUCLEOTIDE SEQUENCE [LARGE SCALE GENOMIC DNA]</scope>
    <source>
        <strain evidence="2 3">KCTC 52183</strain>
    </source>
</reference>
<feature type="domain" description="Serine aminopeptidase S33" evidence="1">
    <location>
        <begin position="29"/>
        <end position="291"/>
    </location>
</feature>
<evidence type="ECO:0000313" key="2">
    <source>
        <dbReference type="EMBL" id="TCD10986.1"/>
    </source>
</evidence>
<keyword evidence="3" id="KW-1185">Reference proteome</keyword>
<proteinExistence type="predicted"/>
<dbReference type="EMBL" id="SJST01000011">
    <property type="protein sequence ID" value="TCD10986.1"/>
    <property type="molecule type" value="Genomic_DNA"/>
</dbReference>
<sequence length="311" mass="33280">MRFSRNSTLDSATGASLNLYHEPTPGTALGVIQINHGLAEHAGRYAKFAKRLAAASFHVYAQDHRGHGKTKAPGARLGVFSNEGDGGTKVLDDVASVHAHIADQHAGLPVFIFGHSMGGLITMNYVLRNPSGLAGAAVWNANFSGGIAGRIAQGLLRWERLRLGSDVPSRILPALTFGTWAKSVKDRRTDFDWLSHDEKIVDAYIADPHCGWPASVGMWQDVFALIYGGAEVRDASSAVKALPLHLAGGGEDPATNRAKAVSEQAGRLRAAGFADVTLKIYPDFRHETLNEIGGEKAVDDLIGWIRQKASA</sequence>
<dbReference type="AlphaFoldDB" id="A0A4R0P2E6"/>
<dbReference type="GO" id="GO:0016787">
    <property type="term" value="F:hydrolase activity"/>
    <property type="evidence" value="ECO:0007669"/>
    <property type="project" value="UniProtKB-KW"/>
</dbReference>
<dbReference type="SUPFAM" id="SSF53474">
    <property type="entry name" value="alpha/beta-Hydrolases"/>
    <property type="match status" value="1"/>
</dbReference>
<gene>
    <name evidence="2" type="ORF">E0D97_17715</name>
</gene>
<dbReference type="Proteomes" id="UP000291301">
    <property type="component" value="Unassembled WGS sequence"/>
</dbReference>
<dbReference type="Pfam" id="PF12146">
    <property type="entry name" value="Hydrolase_4"/>
    <property type="match status" value="1"/>
</dbReference>
<evidence type="ECO:0000259" key="1">
    <source>
        <dbReference type="Pfam" id="PF12146"/>
    </source>
</evidence>
<keyword evidence="2" id="KW-0378">Hydrolase</keyword>
<organism evidence="2 3">
    <name type="scientific">Oricola cellulosilytica</name>
    <dbReference type="NCBI Taxonomy" id="1429082"/>
    <lineage>
        <taxon>Bacteria</taxon>
        <taxon>Pseudomonadati</taxon>
        <taxon>Pseudomonadota</taxon>
        <taxon>Alphaproteobacteria</taxon>
        <taxon>Hyphomicrobiales</taxon>
        <taxon>Ahrensiaceae</taxon>
        <taxon>Oricola</taxon>
    </lineage>
</organism>
<dbReference type="RefSeq" id="WP_131571807.1">
    <property type="nucleotide sequence ID" value="NZ_JAINFK010000010.1"/>
</dbReference>
<dbReference type="OrthoDB" id="9806902at2"/>
<accession>A0A4R0P2E6</accession>
<name>A0A4R0P2E6_9HYPH</name>